<dbReference type="AlphaFoldDB" id="A0A1H3NES2"/>
<organism evidence="3 4">
    <name type="scientific">Hymenobacter psychrophilus</name>
    <dbReference type="NCBI Taxonomy" id="651662"/>
    <lineage>
        <taxon>Bacteria</taxon>
        <taxon>Pseudomonadati</taxon>
        <taxon>Bacteroidota</taxon>
        <taxon>Cytophagia</taxon>
        <taxon>Cytophagales</taxon>
        <taxon>Hymenobacteraceae</taxon>
        <taxon>Hymenobacter</taxon>
    </lineage>
</organism>
<feature type="coiled-coil region" evidence="1">
    <location>
        <begin position="170"/>
        <end position="197"/>
    </location>
</feature>
<evidence type="ECO:0000256" key="1">
    <source>
        <dbReference type="SAM" id="Coils"/>
    </source>
</evidence>
<evidence type="ECO:0000313" key="3">
    <source>
        <dbReference type="EMBL" id="SDY87233.1"/>
    </source>
</evidence>
<dbReference type="RefSeq" id="WP_092743340.1">
    <property type="nucleotide sequence ID" value="NZ_FNOV01000016.1"/>
</dbReference>
<evidence type="ECO:0000313" key="4">
    <source>
        <dbReference type="Proteomes" id="UP000199249"/>
    </source>
</evidence>
<reference evidence="4" key="1">
    <citation type="submission" date="2016-10" db="EMBL/GenBank/DDBJ databases">
        <authorList>
            <person name="Varghese N."/>
            <person name="Submissions S."/>
        </authorList>
    </citation>
    <scope>NUCLEOTIDE SEQUENCE [LARGE SCALE GENOMIC DNA]</scope>
    <source>
        <strain evidence="4">CGMCC 1.8975</strain>
    </source>
</reference>
<proteinExistence type="predicted"/>
<dbReference type="InterPro" id="IPR025139">
    <property type="entry name" value="DUF4062"/>
</dbReference>
<dbReference type="EMBL" id="FNOV01000016">
    <property type="protein sequence ID" value="SDY87233.1"/>
    <property type="molecule type" value="Genomic_DNA"/>
</dbReference>
<evidence type="ECO:0000259" key="2">
    <source>
        <dbReference type="Pfam" id="PF13271"/>
    </source>
</evidence>
<accession>A0A1H3NES2</accession>
<sequence length="332" mass="37378">MDKRYQVFVSSTFADLQDERKKVQQAIMELDCIPVGMELFPAIDEEQFDFIKKVIDDSDYYLLIIGGRYGTLSSTGVSYTELEYRYAISKGIKVIAFLHKDPDSLPLSRSEGEASAREKLAAFRQEVSGNRLVQFWATADQLPGLTLASLIRTMKTYPAVGWVRGDQTVNPSIYKEMDDLRKENQQLKDKLSDGSAKGVMDFENMAGLDDEIELIGYGHDKDGELFSPARRWKANVTWRDIFKSVSPKCVGLLSENEIDSIVAGNVYCVSDIKSDGLTSNYLDEKTLHTIRAQFRVLGLFKMKATSLGVFLWSLTPKGEAEMLNSLVARKKD</sequence>
<dbReference type="OrthoDB" id="9810187at2"/>
<gene>
    <name evidence="3" type="ORF">SAMN04488069_11663</name>
</gene>
<keyword evidence="4" id="KW-1185">Reference proteome</keyword>
<dbReference type="STRING" id="651662.SAMN04488069_11663"/>
<name>A0A1H3NES2_9BACT</name>
<dbReference type="Proteomes" id="UP000199249">
    <property type="component" value="Unassembled WGS sequence"/>
</dbReference>
<dbReference type="Pfam" id="PF13271">
    <property type="entry name" value="DUF4062"/>
    <property type="match status" value="1"/>
</dbReference>
<protein>
    <recommendedName>
        <fullName evidence="2">DUF4062 domain-containing protein</fullName>
    </recommendedName>
</protein>
<feature type="domain" description="DUF4062" evidence="2">
    <location>
        <begin position="6"/>
        <end position="87"/>
    </location>
</feature>
<keyword evidence="1" id="KW-0175">Coiled coil</keyword>